<gene>
    <name evidence="1" type="ORF">L833_1557</name>
</gene>
<organism evidence="1 2">
    <name type="scientific">Mycobacteroides abscessus MAB_091912_2446</name>
    <dbReference type="NCBI Taxonomy" id="1335414"/>
    <lineage>
        <taxon>Bacteria</taxon>
        <taxon>Bacillati</taxon>
        <taxon>Actinomycetota</taxon>
        <taxon>Actinomycetes</taxon>
        <taxon>Mycobacteriales</taxon>
        <taxon>Mycobacteriaceae</taxon>
        <taxon>Mycobacteroides</taxon>
        <taxon>Mycobacteroides abscessus</taxon>
    </lineage>
</organism>
<name>A0A829MK02_9MYCO</name>
<reference evidence="1 2" key="1">
    <citation type="journal article" date="2014" name="Emerg. Infect. Dis.">
        <title>High-level Relatedness among Mycobacterium abscessus subsp. massiliense Strains from Widely Separated Outbreaks.</title>
        <authorList>
            <person name="Tettelin H."/>
            <person name="Davidson R.M."/>
            <person name="Agrawal S."/>
            <person name="Aitken M.L."/>
            <person name="Shallom S."/>
            <person name="Hasan N.A."/>
            <person name="Strong M."/>
            <person name="Nogueira de Moura V.C."/>
            <person name="De Groote M.A."/>
            <person name="Duarte R.S."/>
            <person name="Hine E."/>
            <person name="Parankush S."/>
            <person name="Su Q."/>
            <person name="Daugherty S.C."/>
            <person name="Fraser C.M."/>
            <person name="Brown-Elliott B.A."/>
            <person name="Wallace R.J.Jr."/>
            <person name="Holland S.M."/>
            <person name="Sampaio E.P."/>
            <person name="Olivier K.N."/>
            <person name="Jackson M."/>
            <person name="Zelazny A.M."/>
        </authorList>
    </citation>
    <scope>NUCLEOTIDE SEQUENCE [LARGE SCALE GENOMIC DNA]</scope>
    <source>
        <strain evidence="1 2">MAB_091912_2446</strain>
    </source>
</reference>
<dbReference type="Proteomes" id="UP000018502">
    <property type="component" value="Unassembled WGS sequence"/>
</dbReference>
<comment type="caution">
    <text evidence="1">The sequence shown here is derived from an EMBL/GenBank/DDBJ whole genome shotgun (WGS) entry which is preliminary data.</text>
</comment>
<dbReference type="EMBL" id="AYTF01000001">
    <property type="protein sequence ID" value="ESV64173.1"/>
    <property type="molecule type" value="Genomic_DNA"/>
</dbReference>
<dbReference type="AlphaFoldDB" id="A0A829MK02"/>
<evidence type="ECO:0000313" key="2">
    <source>
        <dbReference type="Proteomes" id="UP000018502"/>
    </source>
</evidence>
<accession>A0A829MK02</accession>
<protein>
    <submittedName>
        <fullName evidence="1">Uncharacterized protein</fullName>
    </submittedName>
</protein>
<sequence length="79" mass="8934">MQMEKARKRFQGPDIEQLLVHERSDAAEPEQVFRADIACRGPSTPQASAIALGRSNISYRGRRLGSYCGTNRRLIELMQ</sequence>
<proteinExistence type="predicted"/>
<evidence type="ECO:0000313" key="1">
    <source>
        <dbReference type="EMBL" id="ESV64173.1"/>
    </source>
</evidence>